<organism evidence="1 2">
    <name type="scientific">Roseibium marinum</name>
    <dbReference type="NCBI Taxonomy" id="281252"/>
    <lineage>
        <taxon>Bacteria</taxon>
        <taxon>Pseudomonadati</taxon>
        <taxon>Pseudomonadota</taxon>
        <taxon>Alphaproteobacteria</taxon>
        <taxon>Hyphomicrobiales</taxon>
        <taxon>Stappiaceae</taxon>
        <taxon>Roseibium</taxon>
    </lineage>
</organism>
<reference evidence="1 2" key="1">
    <citation type="submission" date="2018-01" db="EMBL/GenBank/DDBJ databases">
        <title>Genomic Encyclopedia of Archaeal and Bacterial Type Strains, Phase II (KMG-II): from individual species to whole genera.</title>
        <authorList>
            <person name="Goeker M."/>
        </authorList>
    </citation>
    <scope>NUCLEOTIDE SEQUENCE [LARGE SCALE GENOMIC DNA]</scope>
    <source>
        <strain evidence="1 2">DSM 17023</strain>
    </source>
</reference>
<accession>A0A2S3UY28</accession>
<evidence type="ECO:0000313" key="2">
    <source>
        <dbReference type="Proteomes" id="UP000236959"/>
    </source>
</evidence>
<dbReference type="EMBL" id="PPCN01000002">
    <property type="protein sequence ID" value="POF32632.1"/>
    <property type="molecule type" value="Genomic_DNA"/>
</dbReference>
<dbReference type="AlphaFoldDB" id="A0A2S3UY28"/>
<comment type="caution">
    <text evidence="1">The sequence shown here is derived from an EMBL/GenBank/DDBJ whole genome shotgun (WGS) entry which is preliminary data.</text>
</comment>
<proteinExistence type="predicted"/>
<dbReference type="OrthoDB" id="7182985at2"/>
<keyword evidence="2" id="KW-1185">Reference proteome</keyword>
<gene>
    <name evidence="1" type="ORF">CLV41_10235</name>
</gene>
<name>A0A2S3UY28_9HYPH</name>
<protein>
    <submittedName>
        <fullName evidence="1">Uncharacterized protein</fullName>
    </submittedName>
</protein>
<dbReference type="Proteomes" id="UP000236959">
    <property type="component" value="Unassembled WGS sequence"/>
</dbReference>
<evidence type="ECO:0000313" key="1">
    <source>
        <dbReference type="EMBL" id="POF32632.1"/>
    </source>
</evidence>
<dbReference type="RefSeq" id="WP_103221639.1">
    <property type="nucleotide sequence ID" value="NZ_PPCN01000002.1"/>
</dbReference>
<sequence>MTPLKSLFFPNKSRFPPSGGYSVPVDGPYVVKVQARDPANPKKKIEASWGPNRIGKRAVIDLNLKL</sequence>